<evidence type="ECO:0000256" key="1">
    <source>
        <dbReference type="ARBA" id="ARBA00000085"/>
    </source>
</evidence>
<dbReference type="InterPro" id="IPR000595">
    <property type="entry name" value="cNMP-bd_dom"/>
</dbReference>
<dbReference type="PRINTS" id="PR00344">
    <property type="entry name" value="BCTRLSENSOR"/>
</dbReference>
<evidence type="ECO:0000256" key="2">
    <source>
        <dbReference type="ARBA" id="ARBA00012438"/>
    </source>
</evidence>
<dbReference type="SUPFAM" id="SSF51206">
    <property type="entry name" value="cAMP-binding domain-like"/>
    <property type="match status" value="1"/>
</dbReference>
<evidence type="ECO:0000313" key="7">
    <source>
        <dbReference type="EMBL" id="CAA9299114.1"/>
    </source>
</evidence>
<dbReference type="Gene3D" id="2.60.120.10">
    <property type="entry name" value="Jelly Rolls"/>
    <property type="match status" value="1"/>
</dbReference>
<dbReference type="SMART" id="SM00387">
    <property type="entry name" value="HATPase_c"/>
    <property type="match status" value="1"/>
</dbReference>
<dbReference type="Gene3D" id="3.30.565.10">
    <property type="entry name" value="Histidine kinase-like ATPase, C-terminal domain"/>
    <property type="match status" value="1"/>
</dbReference>
<dbReference type="GO" id="GO:0000160">
    <property type="term" value="P:phosphorelay signal transduction system"/>
    <property type="evidence" value="ECO:0007669"/>
    <property type="project" value="UniProtKB-KW"/>
</dbReference>
<reference evidence="7" key="1">
    <citation type="submission" date="2020-02" db="EMBL/GenBank/DDBJ databases">
        <authorList>
            <person name="Meier V. D."/>
        </authorList>
    </citation>
    <scope>NUCLEOTIDE SEQUENCE</scope>
    <source>
        <strain evidence="7">AVDCRST_MAG94</strain>
    </source>
</reference>
<dbReference type="PANTHER" id="PTHR43065">
    <property type="entry name" value="SENSOR HISTIDINE KINASE"/>
    <property type="match status" value="1"/>
</dbReference>
<dbReference type="GO" id="GO:0004673">
    <property type="term" value="F:protein histidine kinase activity"/>
    <property type="evidence" value="ECO:0007669"/>
    <property type="project" value="UniProtKB-EC"/>
</dbReference>
<dbReference type="SMART" id="SM00100">
    <property type="entry name" value="cNMP"/>
    <property type="match status" value="1"/>
</dbReference>
<keyword evidence="3 7" id="KW-0418">Kinase</keyword>
<dbReference type="InterPro" id="IPR004358">
    <property type="entry name" value="Sig_transdc_His_kin-like_C"/>
</dbReference>
<dbReference type="InterPro" id="IPR018490">
    <property type="entry name" value="cNMP-bd_dom_sf"/>
</dbReference>
<dbReference type="Pfam" id="PF02518">
    <property type="entry name" value="HATPase_c"/>
    <property type="match status" value="1"/>
</dbReference>
<keyword evidence="4" id="KW-0902">Two-component regulatory system</keyword>
<dbReference type="SUPFAM" id="SSF55874">
    <property type="entry name" value="ATPase domain of HSP90 chaperone/DNA topoisomerase II/histidine kinase"/>
    <property type="match status" value="1"/>
</dbReference>
<evidence type="ECO:0000259" key="5">
    <source>
        <dbReference type="PROSITE" id="PS50042"/>
    </source>
</evidence>
<accession>A0A6J4K9Q8</accession>
<dbReference type="PANTHER" id="PTHR43065:SF48">
    <property type="entry name" value="HISTIDINE KINASE"/>
    <property type="match status" value="1"/>
</dbReference>
<dbReference type="PROSITE" id="PS50109">
    <property type="entry name" value="HIS_KIN"/>
    <property type="match status" value="1"/>
</dbReference>
<dbReference type="AlphaFoldDB" id="A0A6J4K9Q8"/>
<dbReference type="Gene3D" id="1.10.287.130">
    <property type="match status" value="1"/>
</dbReference>
<name>A0A6J4K9Q8_9CYAN</name>
<feature type="domain" description="Cyclic nucleotide-binding" evidence="5">
    <location>
        <begin position="13"/>
        <end position="132"/>
    </location>
</feature>
<dbReference type="InterPro" id="IPR036890">
    <property type="entry name" value="HATPase_C_sf"/>
</dbReference>
<dbReference type="EMBL" id="CADCTY010000078">
    <property type="protein sequence ID" value="CAA9299114.1"/>
    <property type="molecule type" value="Genomic_DNA"/>
</dbReference>
<evidence type="ECO:0000259" key="6">
    <source>
        <dbReference type="PROSITE" id="PS50109"/>
    </source>
</evidence>
<dbReference type="InterPro" id="IPR005467">
    <property type="entry name" value="His_kinase_dom"/>
</dbReference>
<organism evidence="7">
    <name type="scientific">uncultured Leptolyngbya sp</name>
    <dbReference type="NCBI Taxonomy" id="332963"/>
    <lineage>
        <taxon>Bacteria</taxon>
        <taxon>Bacillati</taxon>
        <taxon>Cyanobacteriota</taxon>
        <taxon>Cyanophyceae</taxon>
        <taxon>Leptolyngbyales</taxon>
        <taxon>Leptolyngbyaceae</taxon>
        <taxon>Leptolyngbya group</taxon>
        <taxon>Leptolyngbya</taxon>
        <taxon>environmental samples</taxon>
    </lineage>
</organism>
<comment type="catalytic activity">
    <reaction evidence="1">
        <text>ATP + protein L-histidine = ADP + protein N-phospho-L-histidine.</text>
        <dbReference type="EC" id="2.7.13.3"/>
    </reaction>
</comment>
<dbReference type="CDD" id="cd00038">
    <property type="entry name" value="CAP_ED"/>
    <property type="match status" value="1"/>
</dbReference>
<evidence type="ECO:0000256" key="4">
    <source>
        <dbReference type="ARBA" id="ARBA00023012"/>
    </source>
</evidence>
<proteinExistence type="predicted"/>
<evidence type="ECO:0000256" key="3">
    <source>
        <dbReference type="ARBA" id="ARBA00022777"/>
    </source>
</evidence>
<gene>
    <name evidence="7" type="ORF">AVDCRST_MAG94-227</name>
</gene>
<protein>
    <recommendedName>
        <fullName evidence="2">histidine kinase</fullName>
        <ecNumber evidence="2">2.7.13.3</ecNumber>
    </recommendedName>
</protein>
<sequence>MVLCSEELLSLELFQKLSQDRLDWICDRACEIDLASGEVLVRQGEAPRGFFVLLAGRMSITRESEGVEMPVGQHKAPAFFGEIQVLTDELIPVTLRALTDCRVYELSGDDFRELLHDCRDFERLVFQAVQQRVRGLESFMQNREKMAALGTLAAGLAHELNNPAAAVVRALQNVTPALIELQRMNLVYGQHQVEAEHTQKWLKVRDEGYDAIIHERIAPSALSEREEQLLEWLEAYGVEQAWNLAEPLAASGVEIETLAQLTERWQDDPTELRDIGLRWLALSFEVMSIITSGLRGAKRISVLVQSMKSYAYLDRGAQQIIDVHDGLEDTLRLFSYKLKQGIKVQRFYDRSLPKIVAYGSELNQVWTNLIDNAIDAIAGAGVIELATSSNGNHIQVQITDSGPGIPQEIQSRIFEPFFTTKPVGKGTGLGLDAVRRIVENRHQGTIALESSPGKTSFTVCLPPAPP</sequence>
<dbReference type="Pfam" id="PF00027">
    <property type="entry name" value="cNMP_binding"/>
    <property type="match status" value="1"/>
</dbReference>
<keyword evidence="3 7" id="KW-0808">Transferase</keyword>
<dbReference type="InterPro" id="IPR003594">
    <property type="entry name" value="HATPase_dom"/>
</dbReference>
<dbReference type="InterPro" id="IPR014710">
    <property type="entry name" value="RmlC-like_jellyroll"/>
</dbReference>
<dbReference type="PROSITE" id="PS50042">
    <property type="entry name" value="CNMP_BINDING_3"/>
    <property type="match status" value="1"/>
</dbReference>
<feature type="domain" description="Histidine kinase" evidence="6">
    <location>
        <begin position="297"/>
        <end position="465"/>
    </location>
</feature>
<dbReference type="EC" id="2.7.13.3" evidence="2"/>